<dbReference type="SMART" id="SM00257">
    <property type="entry name" value="LysM"/>
    <property type="match status" value="2"/>
</dbReference>
<protein>
    <recommendedName>
        <fullName evidence="4">Peptidoglycan hydrolase</fullName>
    </recommendedName>
</protein>
<feature type="domain" description="LysM" evidence="5">
    <location>
        <begin position="256"/>
        <end position="300"/>
    </location>
</feature>
<evidence type="ECO:0000313" key="6">
    <source>
        <dbReference type="EMBL" id="HBJ09413.1"/>
    </source>
</evidence>
<dbReference type="SMART" id="SM00047">
    <property type="entry name" value="LYZ2"/>
    <property type="match status" value="1"/>
</dbReference>
<dbReference type="Proteomes" id="UP000262954">
    <property type="component" value="Unassembled WGS sequence"/>
</dbReference>
<dbReference type="AlphaFoldDB" id="A0A354M4H4"/>
<dbReference type="PANTHER" id="PTHR33308:SF9">
    <property type="entry name" value="PEPTIDOGLYCAN HYDROLASE FLGJ"/>
    <property type="match status" value="1"/>
</dbReference>
<reference evidence="6 7" key="1">
    <citation type="journal article" date="2018" name="Nat. Biotechnol.">
        <title>A standardized bacterial taxonomy based on genome phylogeny substantially revises the tree of life.</title>
        <authorList>
            <person name="Parks D.H."/>
            <person name="Chuvochina M."/>
            <person name="Waite D.W."/>
            <person name="Rinke C."/>
            <person name="Skarshewski A."/>
            <person name="Chaumeil P.A."/>
            <person name="Hugenholtz P."/>
        </authorList>
    </citation>
    <scope>NUCLEOTIDE SEQUENCE [LARGE SCALE GENOMIC DNA]</scope>
    <source>
        <strain evidence="6">UBA11482</strain>
    </source>
</reference>
<organism evidence="6 7">
    <name type="scientific">Coprobacter fastidiosus</name>
    <dbReference type="NCBI Taxonomy" id="1099853"/>
    <lineage>
        <taxon>Bacteria</taxon>
        <taxon>Pseudomonadati</taxon>
        <taxon>Bacteroidota</taxon>
        <taxon>Bacteroidia</taxon>
        <taxon>Bacteroidales</taxon>
        <taxon>Barnesiellaceae</taxon>
        <taxon>Coprobacter</taxon>
    </lineage>
</organism>
<dbReference type="GO" id="GO:0004040">
    <property type="term" value="F:amidase activity"/>
    <property type="evidence" value="ECO:0007669"/>
    <property type="project" value="InterPro"/>
</dbReference>
<dbReference type="GO" id="GO:0031640">
    <property type="term" value="P:killing of cells of another organism"/>
    <property type="evidence" value="ECO:0007669"/>
    <property type="project" value="UniProtKB-KW"/>
</dbReference>
<evidence type="ECO:0000256" key="3">
    <source>
        <dbReference type="ARBA" id="ARBA00022801"/>
    </source>
</evidence>
<comment type="caution">
    <text evidence="6">The sequence shown here is derived from an EMBL/GenBank/DDBJ whole genome shotgun (WGS) entry which is preliminary data.</text>
</comment>
<keyword evidence="2" id="KW-0081">Bacteriolytic enzyme</keyword>
<dbReference type="InterPro" id="IPR018392">
    <property type="entry name" value="LysM"/>
</dbReference>
<dbReference type="CDD" id="cd00118">
    <property type="entry name" value="LysM"/>
    <property type="match status" value="1"/>
</dbReference>
<keyword evidence="1" id="KW-0929">Antimicrobial</keyword>
<dbReference type="Pfam" id="PF01476">
    <property type="entry name" value="LysM"/>
    <property type="match status" value="2"/>
</dbReference>
<evidence type="ECO:0000256" key="2">
    <source>
        <dbReference type="ARBA" id="ARBA00022638"/>
    </source>
</evidence>
<dbReference type="InterPro" id="IPR051056">
    <property type="entry name" value="Glycosyl_Hydrolase_73"/>
</dbReference>
<dbReference type="GO" id="GO:0042742">
    <property type="term" value="P:defense response to bacterium"/>
    <property type="evidence" value="ECO:0007669"/>
    <property type="project" value="UniProtKB-KW"/>
</dbReference>
<evidence type="ECO:0000313" key="7">
    <source>
        <dbReference type="Proteomes" id="UP000262954"/>
    </source>
</evidence>
<dbReference type="Gene3D" id="3.10.350.10">
    <property type="entry name" value="LysM domain"/>
    <property type="match status" value="2"/>
</dbReference>
<accession>A0A354M4H4</accession>
<evidence type="ECO:0000259" key="5">
    <source>
        <dbReference type="PROSITE" id="PS51782"/>
    </source>
</evidence>
<dbReference type="RefSeq" id="WP_270214355.1">
    <property type="nucleotide sequence ID" value="NZ_CAJKYL010000039.1"/>
</dbReference>
<dbReference type="InterPro" id="IPR002901">
    <property type="entry name" value="MGlyc_endo_b_GlcNAc-like_dom"/>
</dbReference>
<dbReference type="InterPro" id="IPR036779">
    <property type="entry name" value="LysM_dom_sf"/>
</dbReference>
<dbReference type="Pfam" id="PF01832">
    <property type="entry name" value="Glucosaminidase"/>
    <property type="match status" value="1"/>
</dbReference>
<proteinExistence type="predicted"/>
<sequence length="301" mass="35060">MSFKRLTLFLLFAISVFWGGDVSAQSRNRLYMQYIDTYKDLAIRHQKKYKIPASITLAQGLLESGAGRGTLARKSNNHFGIKCHNKWTGARVYHDDDAKGECFRKYKHPEDSYEDHSLFLTRNMRYAQLFELKSTDYKGWARGLQRCGYATDKAYASKLIQIIELYDLYQYDRKGRSSQEIPKLPVGYKPHQVYRSSGLYYIEVRVGDNLKNIGKEFGISVKKLCSYNEIPKDYPLDPGMVIYLEKKNKKADKTYTRHIVSAGESMHDISQIYGIRMKYLYKMNHKDKDYVPSEGDVLILR</sequence>
<dbReference type="PANTHER" id="PTHR33308">
    <property type="entry name" value="PEPTIDOGLYCAN HYDROLASE FLGJ"/>
    <property type="match status" value="1"/>
</dbReference>
<dbReference type="EMBL" id="DNWC01000139">
    <property type="protein sequence ID" value="HBJ09413.1"/>
    <property type="molecule type" value="Genomic_DNA"/>
</dbReference>
<gene>
    <name evidence="6" type="ORF">DDY73_10470</name>
</gene>
<keyword evidence="3" id="KW-0378">Hydrolase</keyword>
<dbReference type="SUPFAM" id="SSF54106">
    <property type="entry name" value="LysM domain"/>
    <property type="match status" value="2"/>
</dbReference>
<evidence type="ECO:0000256" key="1">
    <source>
        <dbReference type="ARBA" id="ARBA00022529"/>
    </source>
</evidence>
<dbReference type="PROSITE" id="PS51782">
    <property type="entry name" value="LYSM"/>
    <property type="match status" value="2"/>
</dbReference>
<name>A0A354M4H4_9BACT</name>
<feature type="domain" description="LysM" evidence="5">
    <location>
        <begin position="200"/>
        <end position="244"/>
    </location>
</feature>
<dbReference type="Gene3D" id="1.10.530.10">
    <property type="match status" value="1"/>
</dbReference>
<evidence type="ECO:0000256" key="4">
    <source>
        <dbReference type="ARBA" id="ARBA00032108"/>
    </source>
</evidence>